<keyword evidence="3" id="KW-0012">Acyltransferase</keyword>
<dbReference type="InterPro" id="IPR002656">
    <property type="entry name" value="Acyl_transf_3_dom"/>
</dbReference>
<reference evidence="3" key="1">
    <citation type="submission" date="2021-11" db="EMBL/GenBank/DDBJ databases">
        <title>Description of novel Flavobacterium species.</title>
        <authorList>
            <person name="Saticioglu I.B."/>
            <person name="Ay H."/>
            <person name="Altun S."/>
            <person name="Duman M."/>
        </authorList>
    </citation>
    <scope>NUCLEOTIDE SEQUENCE</scope>
    <source>
        <strain evidence="3">F-65</strain>
    </source>
</reference>
<dbReference type="GO" id="GO:0016746">
    <property type="term" value="F:acyltransferase activity"/>
    <property type="evidence" value="ECO:0007669"/>
    <property type="project" value="UniProtKB-KW"/>
</dbReference>
<organism evidence="3 4">
    <name type="scientific">Flavobacterium pisciphilum</name>
    <dbReference type="NCBI Taxonomy" id="2893755"/>
    <lineage>
        <taxon>Bacteria</taxon>
        <taxon>Pseudomonadati</taxon>
        <taxon>Bacteroidota</taxon>
        <taxon>Flavobacteriia</taxon>
        <taxon>Flavobacteriales</taxon>
        <taxon>Flavobacteriaceae</taxon>
        <taxon>Flavobacterium</taxon>
    </lineage>
</organism>
<feature type="transmembrane region" description="Helical" evidence="1">
    <location>
        <begin position="148"/>
        <end position="168"/>
    </location>
</feature>
<dbReference type="PANTHER" id="PTHR23028">
    <property type="entry name" value="ACETYLTRANSFERASE"/>
    <property type="match status" value="1"/>
</dbReference>
<dbReference type="PANTHER" id="PTHR23028:SF134">
    <property type="entry name" value="PUTATIVE (AFU_ORTHOLOGUE AFUA_4G08520)-RELATED"/>
    <property type="match status" value="1"/>
</dbReference>
<accession>A0ABS8MY23</accession>
<keyword evidence="3" id="KW-0808">Transferase</keyword>
<sequence>MTKIDTEVLKTKQHFEILDGLRGVAALAIVLFHFMEIVYEPSKNFIAHGFLAVDFFFCLSGFVIAYAYHDRIDKMGITEFFKSRLIRLHPLVIFGSILGFVAFLFDPFSSHPEAYETGTLILIFLCSLLMIPFPVMPDRYFNIFGLNAPAWSLFWEYVANILYVLFLHKLSRRSLFLLTLVAAAGICFISNRAGGSLMGGWSGATFWDGCARISYSFLAGMLIYRSNWIIKSKISFLGLSVLLLLAFVTPFSDWNWLTEPLIVLLYFPLLVALGAGATLKQGFKKLCVFSGKISYPLYMTHYAVMWIFANYYTTYKPDTTQLVFIMAIGTILLVGVAYLTMIFCDIPIRKYLTNRRKKA</sequence>
<evidence type="ECO:0000313" key="3">
    <source>
        <dbReference type="EMBL" id="MCC9073688.1"/>
    </source>
</evidence>
<evidence type="ECO:0000256" key="1">
    <source>
        <dbReference type="SAM" id="Phobius"/>
    </source>
</evidence>
<evidence type="ECO:0000313" key="4">
    <source>
        <dbReference type="Proteomes" id="UP001430919"/>
    </source>
</evidence>
<dbReference type="InterPro" id="IPR050879">
    <property type="entry name" value="Acyltransferase_3"/>
</dbReference>
<evidence type="ECO:0000259" key="2">
    <source>
        <dbReference type="Pfam" id="PF01757"/>
    </source>
</evidence>
<gene>
    <name evidence="3" type="ORF">LNQ49_19080</name>
</gene>
<feature type="transmembrane region" description="Helical" evidence="1">
    <location>
        <begin position="46"/>
        <end position="68"/>
    </location>
</feature>
<keyword evidence="1" id="KW-1133">Transmembrane helix</keyword>
<feature type="transmembrane region" description="Helical" evidence="1">
    <location>
        <begin position="324"/>
        <end position="348"/>
    </location>
</feature>
<keyword evidence="4" id="KW-1185">Reference proteome</keyword>
<feature type="transmembrane region" description="Helical" evidence="1">
    <location>
        <begin position="263"/>
        <end position="283"/>
    </location>
</feature>
<name>A0ABS8MY23_9FLAO</name>
<dbReference type="Proteomes" id="UP001430919">
    <property type="component" value="Unassembled WGS sequence"/>
</dbReference>
<feature type="transmembrane region" description="Helical" evidence="1">
    <location>
        <begin position="20"/>
        <end position="39"/>
    </location>
</feature>
<feature type="transmembrane region" description="Helical" evidence="1">
    <location>
        <begin position="236"/>
        <end position="257"/>
    </location>
</feature>
<feature type="transmembrane region" description="Helical" evidence="1">
    <location>
        <begin position="117"/>
        <end position="136"/>
    </location>
</feature>
<dbReference type="EMBL" id="JAJJMO010000001">
    <property type="protein sequence ID" value="MCC9073688.1"/>
    <property type="molecule type" value="Genomic_DNA"/>
</dbReference>
<dbReference type="RefSeq" id="WP_229990599.1">
    <property type="nucleotide sequence ID" value="NZ_JAJJMO010000001.1"/>
</dbReference>
<comment type="caution">
    <text evidence="3">The sequence shown here is derived from an EMBL/GenBank/DDBJ whole genome shotgun (WGS) entry which is preliminary data.</text>
</comment>
<feature type="transmembrane region" description="Helical" evidence="1">
    <location>
        <begin position="295"/>
        <end position="312"/>
    </location>
</feature>
<feature type="transmembrane region" description="Helical" evidence="1">
    <location>
        <begin position="175"/>
        <end position="194"/>
    </location>
</feature>
<keyword evidence="1" id="KW-0812">Transmembrane</keyword>
<dbReference type="Pfam" id="PF01757">
    <property type="entry name" value="Acyl_transf_3"/>
    <property type="match status" value="1"/>
</dbReference>
<feature type="domain" description="Acyltransferase 3" evidence="2">
    <location>
        <begin position="18"/>
        <end position="338"/>
    </location>
</feature>
<feature type="transmembrane region" description="Helical" evidence="1">
    <location>
        <begin position="88"/>
        <end position="105"/>
    </location>
</feature>
<proteinExistence type="predicted"/>
<keyword evidence="1" id="KW-0472">Membrane</keyword>
<protein>
    <submittedName>
        <fullName evidence="3">Acyltransferase</fullName>
    </submittedName>
</protein>